<accession>A0A7W8HFN1</accession>
<organism evidence="2 3">
    <name type="scientific">Quisquiliibacterium transsilvanicum</name>
    <dbReference type="NCBI Taxonomy" id="1549638"/>
    <lineage>
        <taxon>Bacteria</taxon>
        <taxon>Pseudomonadati</taxon>
        <taxon>Pseudomonadota</taxon>
        <taxon>Betaproteobacteria</taxon>
        <taxon>Burkholderiales</taxon>
        <taxon>Burkholderiaceae</taxon>
        <taxon>Quisquiliibacterium</taxon>
    </lineage>
</organism>
<keyword evidence="1" id="KW-0175">Coiled coil</keyword>
<protein>
    <submittedName>
        <fullName evidence="2">Uncharacterized protein</fullName>
    </submittedName>
</protein>
<dbReference type="AlphaFoldDB" id="A0A7W8HFN1"/>
<dbReference type="Proteomes" id="UP000532440">
    <property type="component" value="Unassembled WGS sequence"/>
</dbReference>
<proteinExistence type="predicted"/>
<gene>
    <name evidence="2" type="ORF">HNQ70_000299</name>
</gene>
<evidence type="ECO:0000313" key="3">
    <source>
        <dbReference type="Proteomes" id="UP000532440"/>
    </source>
</evidence>
<comment type="caution">
    <text evidence="2">The sequence shown here is derived from an EMBL/GenBank/DDBJ whole genome shotgun (WGS) entry which is preliminary data.</text>
</comment>
<dbReference type="EMBL" id="JACHGB010000001">
    <property type="protein sequence ID" value="MBB5270315.1"/>
    <property type="molecule type" value="Genomic_DNA"/>
</dbReference>
<reference evidence="2 3" key="1">
    <citation type="submission" date="2020-08" db="EMBL/GenBank/DDBJ databases">
        <title>Genomic Encyclopedia of Type Strains, Phase IV (KMG-IV): sequencing the most valuable type-strain genomes for metagenomic binning, comparative biology and taxonomic classification.</title>
        <authorList>
            <person name="Goeker M."/>
        </authorList>
    </citation>
    <scope>NUCLEOTIDE SEQUENCE [LARGE SCALE GENOMIC DNA]</scope>
    <source>
        <strain evidence="2 3">DSM 29781</strain>
    </source>
</reference>
<dbReference type="RefSeq" id="WP_183963598.1">
    <property type="nucleotide sequence ID" value="NZ_BAABEW010000021.1"/>
</dbReference>
<sequence length="174" mass="19032">MKLPDFLGLRSVIQSASAQKRDLDERILELQRKRSTVEAAPAAKSVVKSFIAGRMRAAASGYETMMQQAVRPFAIQGFRMGIHEHVAGPGRPTLFPATDVDPRALDQALCFLLRDQAEKAVAATIDAMQDWPPNAMTAEQRAAELTRIDAELDKLTSARDELVRNADAAGITLD</sequence>
<evidence type="ECO:0000256" key="1">
    <source>
        <dbReference type="SAM" id="Coils"/>
    </source>
</evidence>
<keyword evidence="3" id="KW-1185">Reference proteome</keyword>
<feature type="coiled-coil region" evidence="1">
    <location>
        <begin position="13"/>
        <end position="40"/>
    </location>
</feature>
<evidence type="ECO:0000313" key="2">
    <source>
        <dbReference type="EMBL" id="MBB5270315.1"/>
    </source>
</evidence>
<name>A0A7W8HFN1_9BURK</name>